<feature type="domain" description="Acyl-CoA dehydrogenase/oxidase C-terminal" evidence="9">
    <location>
        <begin position="250"/>
        <end position="414"/>
    </location>
</feature>
<evidence type="ECO:0000259" key="12">
    <source>
        <dbReference type="Pfam" id="PF21263"/>
    </source>
</evidence>
<dbReference type="Pfam" id="PF02771">
    <property type="entry name" value="Acyl-CoA_dh_N"/>
    <property type="match status" value="1"/>
</dbReference>
<comment type="caution">
    <text evidence="13">The sequence shown here is derived from an EMBL/GenBank/DDBJ whole genome shotgun (WGS) entry which is preliminary data.</text>
</comment>
<evidence type="ECO:0000256" key="5">
    <source>
        <dbReference type="ARBA" id="ARBA00022827"/>
    </source>
</evidence>
<keyword evidence="4 8" id="KW-0285">Flavoprotein</keyword>
<dbReference type="FunFam" id="1.20.140.10:FF:000019">
    <property type="entry name" value="Acyl-CoA dehydrogenase"/>
    <property type="match status" value="1"/>
</dbReference>
<evidence type="ECO:0000256" key="8">
    <source>
        <dbReference type="RuleBase" id="RU362125"/>
    </source>
</evidence>
<dbReference type="Proteomes" id="UP000605201">
    <property type="component" value="Unassembled WGS sequence"/>
</dbReference>
<dbReference type="InterPro" id="IPR013786">
    <property type="entry name" value="AcylCoA_DH/ox_N"/>
</dbReference>
<dbReference type="EMBL" id="JACNIG010000069">
    <property type="protein sequence ID" value="MBC8430673.1"/>
    <property type="molecule type" value="Genomic_DNA"/>
</dbReference>
<sequence>MAERKIFAGGEFLITDAGAEDVFILEEMTREHKMIYAAAFDFVKKEIRPNMEKINEKNEELTRSLIKKAGDLGLIATDIPEEYGGEEMDKISTCLVTDAIGGGASFSVSHSAHTGIGTLPIVYFGTEAQKKKYLPKLGTGEWLAAYCLTESSAGSDALNAQTTATLSDDGRHYLLNGEKVFITNGAWADLFIVYAKVDGEKFTGFIVERSFPGVSSGPEEKKMGIEGSSTTSVIFKDCMVPVENVLFEIGQGHKIAFNVLNIGRYKLGAGVIGGCKVIIAEATQYATTREQFGKKIASFGMIKNKLADMCIGIFMTESLTYRLAAMIEDKLSSLDPQARKEGAENAKAIEEYAAECSIAKVYGSECLDFCADEVVQIFGGYGYIAEYPAEGIYRDARINRIFEGTNEINRLLITGTVLKRAVQGRLALFDAVQALEEEVKAGLPDAPGFDDAPLAAQQHQVKMSKKILLLTLGKAAGNLLADLAEEQEVLAFLSDMITEIFAMESGLLRALKMIDKKGEKRAEYHTAAVQIYINDVIPKIVHWSKQVLTFVEKDDALVVLLVAVDKLAAYRPVDTVSLRRLIAEKVIKSKKYIF</sequence>
<keyword evidence="6 8" id="KW-0560">Oxidoreductase</keyword>
<feature type="domain" description="Acyl-CoA dehydrogenase-like C-terminal" evidence="12">
    <location>
        <begin position="464"/>
        <end position="564"/>
    </location>
</feature>
<dbReference type="InterPro" id="IPR006091">
    <property type="entry name" value="Acyl-CoA_Oxase/DH_mid-dom"/>
</dbReference>
<accession>A0A8J6TP59</accession>
<evidence type="ECO:0000259" key="9">
    <source>
        <dbReference type="Pfam" id="PF00441"/>
    </source>
</evidence>
<evidence type="ECO:0000256" key="2">
    <source>
        <dbReference type="ARBA" id="ARBA00009347"/>
    </source>
</evidence>
<evidence type="ECO:0000256" key="3">
    <source>
        <dbReference type="ARBA" id="ARBA00011881"/>
    </source>
</evidence>
<dbReference type="InterPro" id="IPR037069">
    <property type="entry name" value="AcylCoA_DH/ox_N_sf"/>
</dbReference>
<dbReference type="InterPro" id="IPR009100">
    <property type="entry name" value="AcylCoA_DH/oxidase_NM_dom_sf"/>
</dbReference>
<evidence type="ECO:0000313" key="13">
    <source>
        <dbReference type="EMBL" id="MBC8430673.1"/>
    </source>
</evidence>
<reference evidence="13 14" key="1">
    <citation type="submission" date="2020-08" db="EMBL/GenBank/DDBJ databases">
        <title>Bridging the membrane lipid divide: bacteria of the FCB group superphylum have the potential to synthesize archaeal ether lipids.</title>
        <authorList>
            <person name="Villanueva L."/>
            <person name="Von Meijenfeldt F.A.B."/>
            <person name="Westbye A.B."/>
            <person name="Yadav S."/>
            <person name="Hopmans E.C."/>
            <person name="Dutilh B.E."/>
            <person name="Sinninghe Damste J.S."/>
        </authorList>
    </citation>
    <scope>NUCLEOTIDE SEQUENCE [LARGE SCALE GENOMIC DNA]</scope>
    <source>
        <strain evidence="13">NIOZ-UU17</strain>
    </source>
</reference>
<dbReference type="AlphaFoldDB" id="A0A8J6TP59"/>
<dbReference type="Pfam" id="PF21263">
    <property type="entry name" value="Acyl-CoA-dh_C"/>
    <property type="match status" value="1"/>
</dbReference>
<comment type="subunit">
    <text evidence="3">Homotetramer.</text>
</comment>
<evidence type="ECO:0000256" key="1">
    <source>
        <dbReference type="ARBA" id="ARBA00001974"/>
    </source>
</evidence>
<dbReference type="InterPro" id="IPR046373">
    <property type="entry name" value="Acyl-CoA_Oxase/DH_mid-dom_sf"/>
</dbReference>
<keyword evidence="5 8" id="KW-0274">FAD</keyword>
<dbReference type="GO" id="GO:0050660">
    <property type="term" value="F:flavin adenine dinucleotide binding"/>
    <property type="evidence" value="ECO:0007669"/>
    <property type="project" value="InterPro"/>
</dbReference>
<dbReference type="Gene3D" id="1.10.540.10">
    <property type="entry name" value="Acyl-CoA dehydrogenase/oxidase, N-terminal domain"/>
    <property type="match status" value="1"/>
</dbReference>
<dbReference type="InterPro" id="IPR036250">
    <property type="entry name" value="AcylCo_DH-like_C"/>
</dbReference>
<organism evidence="13 14">
    <name type="scientific">Candidatus Desulfatibia vada</name>
    <dbReference type="NCBI Taxonomy" id="2841696"/>
    <lineage>
        <taxon>Bacteria</taxon>
        <taxon>Pseudomonadati</taxon>
        <taxon>Thermodesulfobacteriota</taxon>
        <taxon>Desulfobacteria</taxon>
        <taxon>Desulfobacterales</taxon>
        <taxon>Desulfobacterales incertae sedis</taxon>
        <taxon>Candidatus Desulfatibia</taxon>
    </lineage>
</organism>
<name>A0A8J6TP59_9BACT</name>
<dbReference type="Pfam" id="PF02770">
    <property type="entry name" value="Acyl-CoA_dh_M"/>
    <property type="match status" value="1"/>
</dbReference>
<protein>
    <submittedName>
        <fullName evidence="13">Acyl-CoA dehydrogenase family protein</fullName>
    </submittedName>
</protein>
<dbReference type="SUPFAM" id="SSF47203">
    <property type="entry name" value="Acyl-CoA dehydrogenase C-terminal domain-like"/>
    <property type="match status" value="1"/>
</dbReference>
<dbReference type="SUPFAM" id="SSF56645">
    <property type="entry name" value="Acyl-CoA dehydrogenase NM domain-like"/>
    <property type="match status" value="1"/>
</dbReference>
<dbReference type="FunFam" id="1.10.540.10:FF:000001">
    <property type="entry name" value="Very long-chain-specific acyl-CoA dehydrogenase, mitochondrial"/>
    <property type="match status" value="1"/>
</dbReference>
<dbReference type="Gene3D" id="2.40.110.10">
    <property type="entry name" value="Butyryl-CoA Dehydrogenase, subunit A, domain 2"/>
    <property type="match status" value="1"/>
</dbReference>
<dbReference type="GO" id="GO:0003995">
    <property type="term" value="F:acyl-CoA dehydrogenase activity"/>
    <property type="evidence" value="ECO:0007669"/>
    <property type="project" value="TreeGrafter"/>
</dbReference>
<dbReference type="InterPro" id="IPR009075">
    <property type="entry name" value="AcylCo_DH/oxidase_C"/>
</dbReference>
<evidence type="ECO:0000256" key="7">
    <source>
        <dbReference type="ARBA" id="ARBA00052546"/>
    </source>
</evidence>
<dbReference type="PANTHER" id="PTHR43884">
    <property type="entry name" value="ACYL-COA DEHYDROGENASE"/>
    <property type="match status" value="1"/>
</dbReference>
<evidence type="ECO:0000259" key="10">
    <source>
        <dbReference type="Pfam" id="PF02770"/>
    </source>
</evidence>
<feature type="domain" description="Acyl-CoA oxidase/dehydrogenase middle" evidence="10">
    <location>
        <begin position="145"/>
        <end position="238"/>
    </location>
</feature>
<proteinExistence type="inferred from homology"/>
<evidence type="ECO:0000313" key="14">
    <source>
        <dbReference type="Proteomes" id="UP000605201"/>
    </source>
</evidence>
<evidence type="ECO:0000259" key="11">
    <source>
        <dbReference type="Pfam" id="PF02771"/>
    </source>
</evidence>
<comment type="cofactor">
    <cofactor evidence="1 8">
        <name>FAD</name>
        <dbReference type="ChEBI" id="CHEBI:57692"/>
    </cofactor>
</comment>
<dbReference type="Pfam" id="PF00441">
    <property type="entry name" value="Acyl-CoA_dh_1"/>
    <property type="match status" value="1"/>
</dbReference>
<dbReference type="InterPro" id="IPR049426">
    <property type="entry name" value="Acyl-CoA-dh-like_C"/>
</dbReference>
<dbReference type="Gene3D" id="1.20.140.10">
    <property type="entry name" value="Butyryl-CoA Dehydrogenase, subunit A, domain 3"/>
    <property type="match status" value="2"/>
</dbReference>
<dbReference type="FunFam" id="2.40.110.10:FF:000006">
    <property type="entry name" value="very long-chain specific acyl-CoA dehydrogenase, mitochondrial"/>
    <property type="match status" value="1"/>
</dbReference>
<gene>
    <name evidence="13" type="ORF">H8D96_02015</name>
</gene>
<feature type="domain" description="Acyl-CoA dehydrogenase/oxidase N-terminal" evidence="11">
    <location>
        <begin position="29"/>
        <end position="141"/>
    </location>
</feature>
<comment type="catalytic activity">
    <reaction evidence="7">
        <text>a 2,3-saturated acyl-CoA + A = a 2,3-dehydroacyl-CoA + AH2</text>
        <dbReference type="Rhea" id="RHEA:48608"/>
        <dbReference type="ChEBI" id="CHEBI:13193"/>
        <dbReference type="ChEBI" id="CHEBI:17499"/>
        <dbReference type="ChEBI" id="CHEBI:60015"/>
        <dbReference type="ChEBI" id="CHEBI:65111"/>
    </reaction>
</comment>
<evidence type="ECO:0000256" key="4">
    <source>
        <dbReference type="ARBA" id="ARBA00022630"/>
    </source>
</evidence>
<comment type="similarity">
    <text evidence="2 8">Belongs to the acyl-CoA dehydrogenase family.</text>
</comment>
<evidence type="ECO:0000256" key="6">
    <source>
        <dbReference type="ARBA" id="ARBA00023002"/>
    </source>
</evidence>
<dbReference type="PANTHER" id="PTHR43884:SF12">
    <property type="entry name" value="ISOVALERYL-COA DEHYDROGENASE, MITOCHONDRIAL-RELATED"/>
    <property type="match status" value="1"/>
</dbReference>